<dbReference type="InterPro" id="IPR036273">
    <property type="entry name" value="CRAL/TRIO_N_dom_sf"/>
</dbReference>
<gene>
    <name evidence="2" type="ORF">DEA37_0004149</name>
</gene>
<dbReference type="SUPFAM" id="SSF46938">
    <property type="entry name" value="CRAL/TRIO N-terminal domain"/>
    <property type="match status" value="1"/>
</dbReference>
<dbReference type="EMBL" id="QNGE01004038">
    <property type="protein sequence ID" value="KAA3673301.1"/>
    <property type="molecule type" value="Genomic_DNA"/>
</dbReference>
<protein>
    <submittedName>
        <fullName evidence="2">Uncharacterized protein</fullName>
    </submittedName>
</protein>
<sequence length="115" mass="13507">MFIHVSLFWVDSFIRWTMVGDGAPTELMLTVDRQLTKDEQNLDAHLRSFRRWINCLPHITCPLDAHFLIPFLRDAKYNHAVALKKLDAFCTFRSLSFFCAPRSFNISAMDYYLKS</sequence>
<dbReference type="Proteomes" id="UP000324629">
    <property type="component" value="Unassembled WGS sequence"/>
</dbReference>
<evidence type="ECO:0000313" key="3">
    <source>
        <dbReference type="Proteomes" id="UP000324629"/>
    </source>
</evidence>
<feature type="signal peptide" evidence="1">
    <location>
        <begin position="1"/>
        <end position="22"/>
    </location>
</feature>
<proteinExistence type="predicted"/>
<dbReference type="AlphaFoldDB" id="A0A5J4NCD9"/>
<keyword evidence="3" id="KW-1185">Reference proteome</keyword>
<comment type="caution">
    <text evidence="2">The sequence shown here is derived from an EMBL/GenBank/DDBJ whole genome shotgun (WGS) entry which is preliminary data.</text>
</comment>
<evidence type="ECO:0000256" key="1">
    <source>
        <dbReference type="SAM" id="SignalP"/>
    </source>
</evidence>
<name>A0A5J4NCD9_9TREM</name>
<feature type="chain" id="PRO_5023812209" evidence="1">
    <location>
        <begin position="23"/>
        <end position="115"/>
    </location>
</feature>
<organism evidence="2 3">
    <name type="scientific">Paragonimus westermani</name>
    <dbReference type="NCBI Taxonomy" id="34504"/>
    <lineage>
        <taxon>Eukaryota</taxon>
        <taxon>Metazoa</taxon>
        <taxon>Spiralia</taxon>
        <taxon>Lophotrochozoa</taxon>
        <taxon>Platyhelminthes</taxon>
        <taxon>Trematoda</taxon>
        <taxon>Digenea</taxon>
        <taxon>Plagiorchiida</taxon>
        <taxon>Troglotremata</taxon>
        <taxon>Troglotrematidae</taxon>
        <taxon>Paragonimus</taxon>
    </lineage>
</organism>
<dbReference type="Gene3D" id="1.10.8.20">
    <property type="entry name" value="N-terminal domain of phosphatidylinositol transfer protein sec14p"/>
    <property type="match status" value="1"/>
</dbReference>
<accession>A0A5J4NCD9</accession>
<feature type="non-terminal residue" evidence="2">
    <location>
        <position position="115"/>
    </location>
</feature>
<reference evidence="2 3" key="1">
    <citation type="journal article" date="2019" name="Gigascience">
        <title>Whole-genome sequence of the oriental lung fluke Paragonimus westermani.</title>
        <authorList>
            <person name="Oey H."/>
            <person name="Zakrzewski M."/>
            <person name="Narain K."/>
            <person name="Devi K.R."/>
            <person name="Agatsuma T."/>
            <person name="Nawaratna S."/>
            <person name="Gobert G.N."/>
            <person name="Jones M.K."/>
            <person name="Ragan M.A."/>
            <person name="McManus D.P."/>
            <person name="Krause L."/>
        </authorList>
    </citation>
    <scope>NUCLEOTIDE SEQUENCE [LARGE SCALE GENOMIC DNA]</scope>
    <source>
        <strain evidence="2 3">IND2009</strain>
    </source>
</reference>
<keyword evidence="1" id="KW-0732">Signal</keyword>
<evidence type="ECO:0000313" key="2">
    <source>
        <dbReference type="EMBL" id="KAA3673301.1"/>
    </source>
</evidence>